<dbReference type="PANTHER" id="PTHR44858:SF1">
    <property type="entry name" value="UDP-N-ACETYLGLUCOSAMINE--PEPTIDE N-ACETYLGLUCOSAMINYLTRANSFERASE SPINDLY-RELATED"/>
    <property type="match status" value="1"/>
</dbReference>
<evidence type="ECO:0000256" key="4">
    <source>
        <dbReference type="SAM" id="SignalP"/>
    </source>
</evidence>
<feature type="chain" id="PRO_5045146919" description="Tetratricopeptide TPR_1 repeat-containing protein" evidence="4">
    <location>
        <begin position="30"/>
        <end position="640"/>
    </location>
</feature>
<feature type="repeat" description="TPR" evidence="3">
    <location>
        <begin position="169"/>
        <end position="202"/>
    </location>
</feature>
<dbReference type="PROSITE" id="PS50293">
    <property type="entry name" value="TPR_REGION"/>
    <property type="match status" value="1"/>
</dbReference>
<feature type="repeat" description="TPR" evidence="3">
    <location>
        <begin position="597"/>
        <end position="630"/>
    </location>
</feature>
<feature type="repeat" description="TPR" evidence="3">
    <location>
        <begin position="339"/>
        <end position="372"/>
    </location>
</feature>
<evidence type="ECO:0000256" key="3">
    <source>
        <dbReference type="PROSITE-ProRule" id="PRU00339"/>
    </source>
</evidence>
<feature type="repeat" description="TPR" evidence="3">
    <location>
        <begin position="67"/>
        <end position="100"/>
    </location>
</feature>
<dbReference type="Pfam" id="PF00515">
    <property type="entry name" value="TPR_1"/>
    <property type="match status" value="1"/>
</dbReference>
<dbReference type="InterPro" id="IPR050498">
    <property type="entry name" value="Ycf3"/>
</dbReference>
<gene>
    <name evidence="5" type="ORF">A4D02_04650</name>
</gene>
<name>A0ABX3P601_9BACT</name>
<organism evidence="5 6">
    <name type="scientific">Niastella koreensis</name>
    <dbReference type="NCBI Taxonomy" id="354356"/>
    <lineage>
        <taxon>Bacteria</taxon>
        <taxon>Pseudomonadati</taxon>
        <taxon>Bacteroidota</taxon>
        <taxon>Chitinophagia</taxon>
        <taxon>Chitinophagales</taxon>
        <taxon>Chitinophagaceae</taxon>
        <taxon>Niastella</taxon>
    </lineage>
</organism>
<dbReference type="Pfam" id="PF13181">
    <property type="entry name" value="TPR_8"/>
    <property type="match status" value="1"/>
</dbReference>
<evidence type="ECO:0000313" key="6">
    <source>
        <dbReference type="Proteomes" id="UP000192277"/>
    </source>
</evidence>
<protein>
    <recommendedName>
        <fullName evidence="7">Tetratricopeptide TPR_1 repeat-containing protein</fullName>
    </recommendedName>
</protein>
<keyword evidence="1" id="KW-0677">Repeat</keyword>
<accession>A0ABX3P601</accession>
<evidence type="ECO:0000256" key="1">
    <source>
        <dbReference type="ARBA" id="ARBA00022737"/>
    </source>
</evidence>
<dbReference type="PROSITE" id="PS50005">
    <property type="entry name" value="TPR"/>
    <property type="match status" value="7"/>
</dbReference>
<feature type="repeat" description="TPR" evidence="3">
    <location>
        <begin position="305"/>
        <end position="338"/>
    </location>
</feature>
<evidence type="ECO:0000313" key="5">
    <source>
        <dbReference type="EMBL" id="OQP55597.1"/>
    </source>
</evidence>
<dbReference type="Pfam" id="PF13432">
    <property type="entry name" value="TPR_16"/>
    <property type="match status" value="2"/>
</dbReference>
<dbReference type="SMART" id="SM00028">
    <property type="entry name" value="TPR"/>
    <property type="match status" value="14"/>
</dbReference>
<dbReference type="SUPFAM" id="SSF48452">
    <property type="entry name" value="TPR-like"/>
    <property type="match status" value="4"/>
</dbReference>
<keyword evidence="4" id="KW-0732">Signal</keyword>
<keyword evidence="6" id="KW-1185">Reference proteome</keyword>
<evidence type="ECO:0008006" key="7">
    <source>
        <dbReference type="Google" id="ProtNLM"/>
    </source>
</evidence>
<dbReference type="Gene3D" id="1.25.40.10">
    <property type="entry name" value="Tetratricopeptide repeat domain"/>
    <property type="match status" value="6"/>
</dbReference>
<feature type="signal peptide" evidence="4">
    <location>
        <begin position="1"/>
        <end position="29"/>
    </location>
</feature>
<dbReference type="RefSeq" id="WP_014223221.1">
    <property type="nucleotide sequence ID" value="NZ_LWBO01000001.1"/>
</dbReference>
<dbReference type="InterPro" id="IPR019734">
    <property type="entry name" value="TPR_rpt"/>
</dbReference>
<feature type="repeat" description="TPR" evidence="3">
    <location>
        <begin position="203"/>
        <end position="236"/>
    </location>
</feature>
<dbReference type="InterPro" id="IPR011990">
    <property type="entry name" value="TPR-like_helical_dom_sf"/>
</dbReference>
<dbReference type="PANTHER" id="PTHR44858">
    <property type="entry name" value="TETRATRICOPEPTIDE REPEAT PROTEIN 6"/>
    <property type="match status" value="1"/>
</dbReference>
<comment type="caution">
    <text evidence="5">The sequence shown here is derived from an EMBL/GenBank/DDBJ whole genome shotgun (WGS) entry which is preliminary data.</text>
</comment>
<keyword evidence="2 3" id="KW-0802">TPR repeat</keyword>
<dbReference type="Pfam" id="PF13174">
    <property type="entry name" value="TPR_6"/>
    <property type="match status" value="1"/>
</dbReference>
<dbReference type="EMBL" id="LWBO01000001">
    <property type="protein sequence ID" value="OQP55597.1"/>
    <property type="molecule type" value="Genomic_DNA"/>
</dbReference>
<reference evidence="5 6" key="1">
    <citation type="submission" date="2016-04" db="EMBL/GenBank/DDBJ databases">
        <authorList>
            <person name="Chen L."/>
            <person name="Zhuang W."/>
            <person name="Wang G."/>
        </authorList>
    </citation>
    <scope>NUCLEOTIDE SEQUENCE [LARGE SCALE GENOMIC DNA]</scope>
    <source>
        <strain evidence="6">GR20</strain>
    </source>
</reference>
<feature type="repeat" description="TPR" evidence="3">
    <location>
        <begin position="496"/>
        <end position="529"/>
    </location>
</feature>
<proteinExistence type="predicted"/>
<dbReference type="Proteomes" id="UP000192277">
    <property type="component" value="Unassembled WGS sequence"/>
</dbReference>
<sequence length="640" mass="71706">MTRRPGFRVPFLDLITKCLLLLLPTCSFAQSTGIQLLDDAILLHEKSNNPAAIPLYKKALEQHPENYQCNLEMGNILWETGKLDSALLYFDRAIKIDPSRVEGYLSRAGVFYAMRIFVKGDNDALKALQLQPASGLPYNLLGYSLLERNEYLKAILTLDSAISKDKTIYKAYVNKAGALMNLKRYAEAIAVLDQAIVIKPDYVNAFYNKANAYKLSGDYEQALTECNKLLELDNKNIEGFLLRANVKDDLGDELGAIDDCTLAIALDSNNARAYNERALARFDIQDNSEIITDCNHAIALKPDYYDAYIQRGDAYDNLGDYDKAIADYTKAISLDSTKLIAYREIAASVAKKNDYKVSLNYIRKGLQLEPDNKYLLVHKFQLQQVTGDLTGALTTLNQCIKYFPDSAAIYNYEKMYIFDTLHDYTNACKCAFACLKDGLEDGYDYLLKPQCAAYKKQPLMIAEPFILQSQKEFASGMFYAEIATLTKAIAILPDSASLYYNRGGGKRQLNDFAGAIVDYTKAISLRPKFRDAIVARAVAKTYLDDITGAMIDYQLAIKVDPTYAIVYNNYAILLQHSDSAAAIDNFTKAIQYNKKYAAAYLHRGAFYLTLGKKEAACTDFKKAESLGSDDAKVERLLNCK</sequence>
<dbReference type="Pfam" id="PF13414">
    <property type="entry name" value="TPR_11"/>
    <property type="match status" value="1"/>
</dbReference>
<evidence type="ECO:0000256" key="2">
    <source>
        <dbReference type="ARBA" id="ARBA00022803"/>
    </source>
</evidence>